<dbReference type="OrthoDB" id="1916983at2759"/>
<organism evidence="3 4">
    <name type="scientific">Senna tora</name>
    <dbReference type="NCBI Taxonomy" id="362788"/>
    <lineage>
        <taxon>Eukaryota</taxon>
        <taxon>Viridiplantae</taxon>
        <taxon>Streptophyta</taxon>
        <taxon>Embryophyta</taxon>
        <taxon>Tracheophyta</taxon>
        <taxon>Spermatophyta</taxon>
        <taxon>Magnoliopsida</taxon>
        <taxon>eudicotyledons</taxon>
        <taxon>Gunneridae</taxon>
        <taxon>Pentapetalae</taxon>
        <taxon>rosids</taxon>
        <taxon>fabids</taxon>
        <taxon>Fabales</taxon>
        <taxon>Fabaceae</taxon>
        <taxon>Caesalpinioideae</taxon>
        <taxon>Cassia clade</taxon>
        <taxon>Senna</taxon>
    </lineage>
</organism>
<feature type="domain" description="FAF" evidence="2">
    <location>
        <begin position="156"/>
        <end position="209"/>
    </location>
</feature>
<dbReference type="AlphaFoldDB" id="A0A834W965"/>
<evidence type="ECO:0000313" key="3">
    <source>
        <dbReference type="EMBL" id="KAF7813787.1"/>
    </source>
</evidence>
<reference evidence="3" key="1">
    <citation type="submission" date="2020-09" db="EMBL/GenBank/DDBJ databases">
        <title>Genome-Enabled Discovery of Anthraquinone Biosynthesis in Senna tora.</title>
        <authorList>
            <person name="Kang S.-H."/>
            <person name="Pandey R.P."/>
            <person name="Lee C.-M."/>
            <person name="Sim J.-S."/>
            <person name="Jeong J.-T."/>
            <person name="Choi B.-S."/>
            <person name="Jung M."/>
            <person name="Ginzburg D."/>
            <person name="Zhao K."/>
            <person name="Won S.Y."/>
            <person name="Oh T.-J."/>
            <person name="Yu Y."/>
            <person name="Kim N.-H."/>
            <person name="Lee O.R."/>
            <person name="Lee T.-H."/>
            <person name="Bashyal P."/>
            <person name="Kim T.-S."/>
            <person name="Lee W.-H."/>
            <person name="Kawkins C."/>
            <person name="Kim C.-K."/>
            <person name="Kim J.S."/>
            <person name="Ahn B.O."/>
            <person name="Rhee S.Y."/>
            <person name="Sohng J.K."/>
        </authorList>
    </citation>
    <scope>NUCLEOTIDE SEQUENCE</scope>
    <source>
        <tissue evidence="3">Leaf</tissue>
    </source>
</reference>
<accession>A0A834W965</accession>
<dbReference type="PANTHER" id="PTHR33155:SF4">
    <property type="entry name" value="PROTEIN FANTASTIC FOUR 3"/>
    <property type="match status" value="1"/>
</dbReference>
<evidence type="ECO:0000313" key="4">
    <source>
        <dbReference type="Proteomes" id="UP000634136"/>
    </source>
</evidence>
<gene>
    <name evidence="3" type="ORF">G2W53_034763</name>
</gene>
<evidence type="ECO:0000256" key="1">
    <source>
        <dbReference type="ARBA" id="ARBA00008690"/>
    </source>
</evidence>
<protein>
    <submittedName>
        <fullName evidence="3">Protein FANTASTIC FOUR 3</fullName>
    </submittedName>
</protein>
<comment type="similarity">
    <text evidence="1">Belongs to the fantastic four family.</text>
</comment>
<sequence length="271" mass="30564">MAAIVCHGLQSCLESQIVETRTLRLNFPFSNPHTPQLNPIDLSLKTSLWESEEKQRKTESSGWSFLQALSNVSHGESLEKEMAYVHPQVKKSSVAMSEKSLELCTEKLGNETGSDIVENGSGIDELLCSSPTRRDREERKARVQGCLGGRKMRTQNFPPPLTTIRGSENMRVRRTHREDGRLVMEVVRVPPSASCFQAERSHGRLRLCFLKNCSFDQKDKDALTNEDEGEYSCDCDGGDMKREKYERPSRCKDGGDHENNDLLINWGVAIS</sequence>
<dbReference type="InterPro" id="IPR046431">
    <property type="entry name" value="FAF_dom"/>
</dbReference>
<proteinExistence type="inferred from homology"/>
<evidence type="ECO:0000259" key="2">
    <source>
        <dbReference type="Pfam" id="PF11250"/>
    </source>
</evidence>
<dbReference type="Pfam" id="PF11250">
    <property type="entry name" value="FAF"/>
    <property type="match status" value="1"/>
</dbReference>
<name>A0A834W965_9FABA</name>
<dbReference type="EMBL" id="JAAIUW010000010">
    <property type="protein sequence ID" value="KAF7813787.1"/>
    <property type="molecule type" value="Genomic_DNA"/>
</dbReference>
<comment type="caution">
    <text evidence="3">The sequence shown here is derived from an EMBL/GenBank/DDBJ whole genome shotgun (WGS) entry which is preliminary data.</text>
</comment>
<keyword evidence="4" id="KW-1185">Reference proteome</keyword>
<dbReference type="Proteomes" id="UP000634136">
    <property type="component" value="Unassembled WGS sequence"/>
</dbReference>
<dbReference type="InterPro" id="IPR021410">
    <property type="entry name" value="FAF"/>
</dbReference>
<dbReference type="PANTHER" id="PTHR33155">
    <property type="entry name" value="FANTASTIC FOUR-LIKE PROTEIN (DUF3049)"/>
    <property type="match status" value="1"/>
</dbReference>